<gene>
    <name evidence="6" type="ORF">AAC691_07545</name>
</gene>
<sequence length="157" mass="17419">MDHKRTHGELPGYYVEVALDRISGKWKGLILYALMTRGPLRFNDLRRCLPKITHRVLTLQLRDMEDAGLIGRDVQMTTQMRVTYALTKYGEALHPVIIALEAWGACGIDPTVPSHGHVDPAAELQDGPLREGSPSRQTMRSVRSRSASEAVEAIASS</sequence>
<proteinExistence type="predicted"/>
<evidence type="ECO:0000313" key="6">
    <source>
        <dbReference type="EMBL" id="XAE44274.1"/>
    </source>
</evidence>
<dbReference type="SUPFAM" id="SSF46785">
    <property type="entry name" value="Winged helix' DNA-binding domain"/>
    <property type="match status" value="1"/>
</dbReference>
<evidence type="ECO:0000259" key="5">
    <source>
        <dbReference type="PROSITE" id="PS51118"/>
    </source>
</evidence>
<evidence type="ECO:0000256" key="4">
    <source>
        <dbReference type="SAM" id="MobiDB-lite"/>
    </source>
</evidence>
<dbReference type="Gene3D" id="1.10.10.10">
    <property type="entry name" value="Winged helix-like DNA-binding domain superfamily/Winged helix DNA-binding domain"/>
    <property type="match status" value="1"/>
</dbReference>
<keyword evidence="2" id="KW-0238">DNA-binding</keyword>
<evidence type="ECO:0000256" key="2">
    <source>
        <dbReference type="ARBA" id="ARBA00023125"/>
    </source>
</evidence>
<evidence type="ECO:0000256" key="3">
    <source>
        <dbReference type="ARBA" id="ARBA00023163"/>
    </source>
</evidence>
<name>A0ABZ3D9M5_9PROT</name>
<dbReference type="InterPro" id="IPR002577">
    <property type="entry name" value="HTH_HxlR"/>
</dbReference>
<organism evidence="6 7">
    <name type="scientific">Nguyenibacter vanlangensis</name>
    <dbReference type="NCBI Taxonomy" id="1216886"/>
    <lineage>
        <taxon>Bacteria</taxon>
        <taxon>Pseudomonadati</taxon>
        <taxon>Pseudomonadota</taxon>
        <taxon>Alphaproteobacteria</taxon>
        <taxon>Acetobacterales</taxon>
        <taxon>Acetobacteraceae</taxon>
        <taxon>Nguyenibacter</taxon>
    </lineage>
</organism>
<dbReference type="Pfam" id="PF01638">
    <property type="entry name" value="HxlR"/>
    <property type="match status" value="1"/>
</dbReference>
<evidence type="ECO:0000313" key="7">
    <source>
        <dbReference type="Proteomes" id="UP001449795"/>
    </source>
</evidence>
<dbReference type="Proteomes" id="UP001449795">
    <property type="component" value="Chromosome"/>
</dbReference>
<protein>
    <submittedName>
        <fullName evidence="6">Helix-turn-helix domain-containing protein</fullName>
    </submittedName>
</protein>
<keyword evidence="3" id="KW-0804">Transcription</keyword>
<dbReference type="InterPro" id="IPR036388">
    <property type="entry name" value="WH-like_DNA-bd_sf"/>
</dbReference>
<feature type="region of interest" description="Disordered" evidence="4">
    <location>
        <begin position="114"/>
        <end position="157"/>
    </location>
</feature>
<feature type="domain" description="HTH hxlR-type" evidence="5">
    <location>
        <begin position="10"/>
        <end position="112"/>
    </location>
</feature>
<dbReference type="PANTHER" id="PTHR33204:SF29">
    <property type="entry name" value="TRANSCRIPTIONAL REGULATOR"/>
    <property type="match status" value="1"/>
</dbReference>
<accession>A0ABZ3D9M5</accession>
<feature type="compositionally biased region" description="Low complexity" evidence="4">
    <location>
        <begin position="140"/>
        <end position="157"/>
    </location>
</feature>
<dbReference type="EMBL" id="CP152276">
    <property type="protein sequence ID" value="XAE44274.1"/>
    <property type="molecule type" value="Genomic_DNA"/>
</dbReference>
<dbReference type="PROSITE" id="PS51118">
    <property type="entry name" value="HTH_HXLR"/>
    <property type="match status" value="1"/>
</dbReference>
<evidence type="ECO:0000256" key="1">
    <source>
        <dbReference type="ARBA" id="ARBA00023015"/>
    </source>
</evidence>
<keyword evidence="1" id="KW-0805">Transcription regulation</keyword>
<dbReference type="RefSeq" id="WP_342629557.1">
    <property type="nucleotide sequence ID" value="NZ_CP152276.1"/>
</dbReference>
<keyword evidence="7" id="KW-1185">Reference proteome</keyword>
<reference evidence="6 7" key="1">
    <citation type="submission" date="2024-04" db="EMBL/GenBank/DDBJ databases">
        <title>Complete genome sequence of Nguyenibacter vanlangesis HBCM-1154, a strain capable of nitrogen fixation, IAA production, and phosphorus solubilization isolated from sugarcane soil.</title>
        <authorList>
            <person name="MY HANH P."/>
        </authorList>
    </citation>
    <scope>NUCLEOTIDE SEQUENCE [LARGE SCALE GENOMIC DNA]</scope>
    <source>
        <strain evidence="6 7">HBCM 1154</strain>
    </source>
</reference>
<dbReference type="InterPro" id="IPR036390">
    <property type="entry name" value="WH_DNA-bd_sf"/>
</dbReference>
<dbReference type="PANTHER" id="PTHR33204">
    <property type="entry name" value="TRANSCRIPTIONAL REGULATOR, MARR FAMILY"/>
    <property type="match status" value="1"/>
</dbReference>